<evidence type="ECO:0000313" key="3">
    <source>
        <dbReference type="EMBL" id="SBW07184.1"/>
    </source>
</evidence>
<dbReference type="Gene3D" id="2.60.40.10">
    <property type="entry name" value="Immunoglobulins"/>
    <property type="match status" value="3"/>
</dbReference>
<reference evidence="3" key="1">
    <citation type="submission" date="2016-04" db="EMBL/GenBank/DDBJ databases">
        <authorList>
            <person name="Evans L.H."/>
            <person name="Alamgir A."/>
            <person name="Owens N."/>
            <person name="Weber N.D."/>
            <person name="Virtaneva K."/>
            <person name="Barbian K."/>
            <person name="Babar A."/>
            <person name="Rosenke K."/>
        </authorList>
    </citation>
    <scope>NUCLEOTIDE SEQUENCE</scope>
    <source>
        <strain evidence="3">86-1</strain>
    </source>
</reference>
<dbReference type="AlphaFoldDB" id="A0A212K636"/>
<name>A0A212K636_9BACT</name>
<dbReference type="CDD" id="cd14948">
    <property type="entry name" value="BACON"/>
    <property type="match status" value="3"/>
</dbReference>
<sequence length="559" mass="63083">MRKILPLLLILIFVLGCSSDDEKKEITLGLSVDILSFSANEDEKSFAISSNDSWVISNIPDWCTFSTQQGQSSAKITVKVSANPNESERKAVVTIKAGDKVKEITLKQNPKNVSLTLSVGEISFVADGEEKTFDIQSNELWTISEIPVWCTLDATEGSDNKTIKITANPNLDETVKEAVITVKAGSKSQQLKLKQEGMVYALIVSSPVLEFYSKDGSKMINIESNTSWEVVSGASWCIVNKQEGTLDEPLVIYPLDNESQSNRSTEVTISAGSVSIKILIKQSKKIPVTNESYQFNLLDNGFRTGDELIKKQVEYVNPGPAGENVVWDFSKLNIINDNYTVSYSLPPIELQSNSYILGRTYFDIATTEPNSLIVCTEHNTMYYFQVKNNQLQAYGHENPVVVLDYNPRMISAQYPTYYNNSYKYNYKSSHLYSGTVWGYNQGYMEMKADGYGSVKFPDGIVNNVIRTKNSQLISDGISPSIDSDKVMTIYRWYAKGYRYPIFEVYENVNLIDNSVIFSTAFYYPPKDHTYMNTNKKSTSIPLIDYKEINKKYEKLKFKH</sequence>
<dbReference type="EMBL" id="FLUM01000003">
    <property type="protein sequence ID" value="SBW07184.1"/>
    <property type="molecule type" value="Genomic_DNA"/>
</dbReference>
<protein>
    <recommendedName>
        <fullName evidence="1 2">BACON domain-containing protein</fullName>
    </recommendedName>
</protein>
<feature type="domain" description="BACON" evidence="2">
    <location>
        <begin position="202"/>
        <end position="278"/>
    </location>
</feature>
<accession>A0A212K636</accession>
<organism evidence="3">
    <name type="scientific">uncultured Dysgonomonas sp</name>
    <dbReference type="NCBI Taxonomy" id="206096"/>
    <lineage>
        <taxon>Bacteria</taxon>
        <taxon>Pseudomonadati</taxon>
        <taxon>Bacteroidota</taxon>
        <taxon>Bacteroidia</taxon>
        <taxon>Bacteroidales</taxon>
        <taxon>Dysgonomonadaceae</taxon>
        <taxon>Dysgonomonas</taxon>
        <taxon>environmental samples</taxon>
    </lineage>
</organism>
<proteinExistence type="predicted"/>
<evidence type="ECO:0000259" key="1">
    <source>
        <dbReference type="Pfam" id="PF13004"/>
    </source>
</evidence>
<dbReference type="PROSITE" id="PS51257">
    <property type="entry name" value="PROKAR_LIPOPROTEIN"/>
    <property type="match status" value="1"/>
</dbReference>
<dbReference type="RefSeq" id="WP_296944575.1">
    <property type="nucleotide sequence ID" value="NZ_LT599032.1"/>
</dbReference>
<dbReference type="Pfam" id="PF13004">
    <property type="entry name" value="BACON"/>
    <property type="match status" value="2"/>
</dbReference>
<feature type="domain" description="BACON" evidence="1">
    <location>
        <begin position="146"/>
        <end position="196"/>
    </location>
</feature>
<feature type="domain" description="BACON" evidence="1">
    <location>
        <begin position="53"/>
        <end position="109"/>
    </location>
</feature>
<dbReference type="InterPro" id="IPR013783">
    <property type="entry name" value="Ig-like_fold"/>
</dbReference>
<dbReference type="Pfam" id="PF19190">
    <property type="entry name" value="BACON_2"/>
    <property type="match status" value="1"/>
</dbReference>
<evidence type="ECO:0000259" key="2">
    <source>
        <dbReference type="Pfam" id="PF19190"/>
    </source>
</evidence>
<dbReference type="InterPro" id="IPR024361">
    <property type="entry name" value="BACON"/>
</dbReference>
<gene>
    <name evidence="3" type="ORF">KL86DYS1_31599</name>
</gene>